<sequence length="198" mass="22278">MPLTLIQQPVAQVVKKETAVAHQETEDVLLPALQSIHSLHDYAKILKAFYGFFYPLEECIRKHVTGSLLADIDKRRNALLVRKDMAAVGFAGELPLCTSLPQIVNESQAFGALYVLEGSTLGGHMIAKMLLKNPRVEIPADGLNFFKGYKEETGKMWTIFLAELNKQQNTEAVVHTANETFYHLKKWMKEVLTYDATN</sequence>
<dbReference type="AlphaFoldDB" id="A0A5B8UHW7"/>
<keyword evidence="2" id="KW-1185">Reference proteome</keyword>
<dbReference type="SUPFAM" id="SSF48613">
    <property type="entry name" value="Heme oxygenase-like"/>
    <property type="match status" value="1"/>
</dbReference>
<dbReference type="KEGG" id="fgg:FSB75_07545"/>
<proteinExistence type="predicted"/>
<organism evidence="1 2">
    <name type="scientific">Flavisolibacter ginsenosidimutans</name>
    <dbReference type="NCBI Taxonomy" id="661481"/>
    <lineage>
        <taxon>Bacteria</taxon>
        <taxon>Pseudomonadati</taxon>
        <taxon>Bacteroidota</taxon>
        <taxon>Chitinophagia</taxon>
        <taxon>Chitinophagales</taxon>
        <taxon>Chitinophagaceae</taxon>
        <taxon>Flavisolibacter</taxon>
    </lineage>
</organism>
<name>A0A5B8UHW7_9BACT</name>
<dbReference type="EMBL" id="CP042433">
    <property type="protein sequence ID" value="QEC55749.1"/>
    <property type="molecule type" value="Genomic_DNA"/>
</dbReference>
<dbReference type="InterPro" id="IPR016084">
    <property type="entry name" value="Haem_Oase-like_multi-hlx"/>
</dbReference>
<dbReference type="OrthoDB" id="114943at2"/>
<dbReference type="InterPro" id="IPR016053">
    <property type="entry name" value="Haem_Oase-like"/>
</dbReference>
<dbReference type="RefSeq" id="WP_146785041.1">
    <property type="nucleotide sequence ID" value="NZ_BAABIO010000001.1"/>
</dbReference>
<dbReference type="Gene3D" id="1.20.910.10">
    <property type="entry name" value="Heme oxygenase-like"/>
    <property type="match status" value="1"/>
</dbReference>
<dbReference type="Pfam" id="PF01126">
    <property type="entry name" value="Heme_oxygenase"/>
    <property type="match status" value="1"/>
</dbReference>
<accession>A0A5B8UHW7</accession>
<evidence type="ECO:0000313" key="1">
    <source>
        <dbReference type="EMBL" id="QEC55749.1"/>
    </source>
</evidence>
<dbReference type="CDD" id="cd19166">
    <property type="entry name" value="HemeO-bac"/>
    <property type="match status" value="1"/>
</dbReference>
<gene>
    <name evidence="1" type="ORF">FSB75_07545</name>
</gene>
<protein>
    <submittedName>
        <fullName evidence="1">Biliverdin-producing heme oxygenase</fullName>
    </submittedName>
</protein>
<reference evidence="1 2" key="1">
    <citation type="journal article" date="2015" name="Int. J. Syst. Evol. Microbiol.">
        <title>Flavisolibacter ginsenosidimutans sp. nov., with ginsenoside-converting activity isolated from soil used for cultivating ginseng.</title>
        <authorList>
            <person name="Zhao Y."/>
            <person name="Liu Q."/>
            <person name="Kang M.S."/>
            <person name="Jin F."/>
            <person name="Yu H."/>
            <person name="Im W.T."/>
        </authorList>
    </citation>
    <scope>NUCLEOTIDE SEQUENCE [LARGE SCALE GENOMIC DNA]</scope>
    <source>
        <strain evidence="1 2">Gsoil 636</strain>
    </source>
</reference>
<evidence type="ECO:0000313" key="2">
    <source>
        <dbReference type="Proteomes" id="UP000321204"/>
    </source>
</evidence>
<dbReference type="GO" id="GO:0006788">
    <property type="term" value="P:heme oxidation"/>
    <property type="evidence" value="ECO:0007669"/>
    <property type="project" value="InterPro"/>
</dbReference>
<dbReference type="Proteomes" id="UP000321204">
    <property type="component" value="Chromosome"/>
</dbReference>
<dbReference type="GO" id="GO:0004392">
    <property type="term" value="F:heme oxygenase (decyclizing) activity"/>
    <property type="evidence" value="ECO:0007669"/>
    <property type="project" value="InterPro"/>
</dbReference>